<dbReference type="AlphaFoldDB" id="A0A4R1XY34"/>
<dbReference type="Pfam" id="PF00156">
    <property type="entry name" value="Pribosyltran"/>
    <property type="match status" value="1"/>
</dbReference>
<dbReference type="GO" id="GO:0004749">
    <property type="term" value="F:ribose phosphate diphosphokinase activity"/>
    <property type="evidence" value="ECO:0007669"/>
    <property type="project" value="TreeGrafter"/>
</dbReference>
<dbReference type="GO" id="GO:0005737">
    <property type="term" value="C:cytoplasm"/>
    <property type="evidence" value="ECO:0007669"/>
    <property type="project" value="TreeGrafter"/>
</dbReference>
<dbReference type="EMBL" id="SLVJ01000008">
    <property type="protein sequence ID" value="TCM67550.1"/>
    <property type="molecule type" value="Genomic_DNA"/>
</dbReference>
<protein>
    <submittedName>
        <fullName evidence="3">Ribose-phosphate pyrophosphokinase</fullName>
    </submittedName>
</protein>
<evidence type="ECO:0000259" key="2">
    <source>
        <dbReference type="Pfam" id="PF00156"/>
    </source>
</evidence>
<dbReference type="InterPro" id="IPR000836">
    <property type="entry name" value="PRTase_dom"/>
</dbReference>
<dbReference type="GO" id="GO:0000287">
    <property type="term" value="F:magnesium ion binding"/>
    <property type="evidence" value="ECO:0007669"/>
    <property type="project" value="InterPro"/>
</dbReference>
<dbReference type="GO" id="GO:0006164">
    <property type="term" value="P:purine nucleotide biosynthetic process"/>
    <property type="evidence" value="ECO:0007669"/>
    <property type="project" value="TreeGrafter"/>
</dbReference>
<feature type="compositionally biased region" description="Low complexity" evidence="1">
    <location>
        <begin position="301"/>
        <end position="322"/>
    </location>
</feature>
<keyword evidence="3" id="KW-0808">Transferase</keyword>
<dbReference type="GO" id="GO:0016301">
    <property type="term" value="F:kinase activity"/>
    <property type="evidence" value="ECO:0007669"/>
    <property type="project" value="UniProtKB-KW"/>
</dbReference>
<dbReference type="OrthoDB" id="324294at2"/>
<name>A0A4R1XY34_ACICA</name>
<proteinExistence type="predicted"/>
<dbReference type="PANTHER" id="PTHR10210:SF41">
    <property type="entry name" value="RIBOSE-PHOSPHATE PYROPHOSPHOKINASE 1, CHLOROPLASTIC"/>
    <property type="match status" value="1"/>
</dbReference>
<dbReference type="PANTHER" id="PTHR10210">
    <property type="entry name" value="RIBOSE-PHOSPHATE DIPHOSPHOKINASE FAMILY MEMBER"/>
    <property type="match status" value="1"/>
</dbReference>
<organism evidence="3 4">
    <name type="scientific">Acinetobacter calcoaceticus</name>
    <dbReference type="NCBI Taxonomy" id="471"/>
    <lineage>
        <taxon>Bacteria</taxon>
        <taxon>Pseudomonadati</taxon>
        <taxon>Pseudomonadota</taxon>
        <taxon>Gammaproteobacteria</taxon>
        <taxon>Moraxellales</taxon>
        <taxon>Moraxellaceae</taxon>
        <taxon>Acinetobacter</taxon>
        <taxon>Acinetobacter calcoaceticus/baumannii complex</taxon>
    </lineage>
</organism>
<feature type="region of interest" description="Disordered" evidence="1">
    <location>
        <begin position="297"/>
        <end position="322"/>
    </location>
</feature>
<gene>
    <name evidence="3" type="ORF">EC844_10867</name>
</gene>
<dbReference type="InterPro" id="IPR029057">
    <property type="entry name" value="PRTase-like"/>
</dbReference>
<evidence type="ECO:0000256" key="1">
    <source>
        <dbReference type="SAM" id="MobiDB-lite"/>
    </source>
</evidence>
<dbReference type="GO" id="GO:0006015">
    <property type="term" value="P:5-phosphoribose 1-diphosphate biosynthetic process"/>
    <property type="evidence" value="ECO:0007669"/>
    <property type="project" value="TreeGrafter"/>
</dbReference>
<keyword evidence="3" id="KW-0418">Kinase</keyword>
<evidence type="ECO:0000313" key="4">
    <source>
        <dbReference type="Proteomes" id="UP000294963"/>
    </source>
</evidence>
<accession>A0A4R1XY34</accession>
<comment type="caution">
    <text evidence="3">The sequence shown here is derived from an EMBL/GenBank/DDBJ whole genome shotgun (WGS) entry which is preliminary data.</text>
</comment>
<feature type="domain" description="Phosphoribosyltransferase" evidence="2">
    <location>
        <begin position="153"/>
        <end position="255"/>
    </location>
</feature>
<dbReference type="Proteomes" id="UP000294963">
    <property type="component" value="Unassembled WGS sequence"/>
</dbReference>
<dbReference type="CDD" id="cd06223">
    <property type="entry name" value="PRTases_typeI"/>
    <property type="match status" value="1"/>
</dbReference>
<dbReference type="GO" id="GO:0002189">
    <property type="term" value="C:ribose phosphate diphosphokinase complex"/>
    <property type="evidence" value="ECO:0007669"/>
    <property type="project" value="TreeGrafter"/>
</dbReference>
<evidence type="ECO:0000313" key="3">
    <source>
        <dbReference type="EMBL" id="TCM67550.1"/>
    </source>
</evidence>
<dbReference type="SUPFAM" id="SSF53271">
    <property type="entry name" value="PRTase-like"/>
    <property type="match status" value="2"/>
</dbReference>
<reference evidence="3 4" key="1">
    <citation type="submission" date="2019-03" db="EMBL/GenBank/DDBJ databases">
        <title>Genomic analyses of the natural microbiome of Caenorhabditis elegans.</title>
        <authorList>
            <person name="Samuel B."/>
        </authorList>
    </citation>
    <scope>NUCLEOTIDE SEQUENCE [LARGE SCALE GENOMIC DNA]</scope>
    <source>
        <strain evidence="3 4">JUb89</strain>
    </source>
</reference>
<dbReference type="InterPro" id="IPR005946">
    <property type="entry name" value="Rib-P_diPkinase"/>
</dbReference>
<sequence>MSIQLLDLQGQCIPVKFIEFSGGERHVQIEADTLQSLPNSVKVFAKIRHSADLLDYLLLENILLEQGLNIDVEMPYFPYARQDRRCAIGQAFSLDLMTRLLNSNVAQHDAQRRSISIWDAHSAVSTRLLKQNTQFNQVILRTPAQIMQCSPELIGLLADEDTVLICPDAGAIPRTQTIAQTFATSATQALAIVYCEKKRDPVTGRIIATQVNTSDLSGKTALITDDICDGGATFIAIAQQLRALNCQRIVLYVSHGIFSRGLAVFDGLIDQIFCSDSIAQQAHTKLTVIQASAMFNSADRNSPSNNPSSSPDNIPINSNDINDLNSVDNSSSNILNSTNNDNKGILL</sequence>
<dbReference type="Gene3D" id="3.40.50.2020">
    <property type="match status" value="2"/>
</dbReference>
<keyword evidence="4" id="KW-1185">Reference proteome</keyword>